<dbReference type="InterPro" id="IPR016161">
    <property type="entry name" value="Ald_DH/histidinol_DH"/>
</dbReference>
<keyword evidence="2 4" id="KW-0560">Oxidoreductase</keyword>
<evidence type="ECO:0000256" key="1">
    <source>
        <dbReference type="ARBA" id="ARBA00009986"/>
    </source>
</evidence>
<dbReference type="NCBIfam" id="NF006916">
    <property type="entry name" value="PRK09407.1"/>
    <property type="match status" value="1"/>
</dbReference>
<dbReference type="eggNOG" id="COG1012">
    <property type="taxonomic scope" value="Bacteria"/>
</dbReference>
<dbReference type="GO" id="GO:0004777">
    <property type="term" value="F:succinate-semialdehyde dehydrogenase (NAD+) activity"/>
    <property type="evidence" value="ECO:0007669"/>
    <property type="project" value="TreeGrafter"/>
</dbReference>
<name>W5Y1S8_9CORY</name>
<evidence type="ECO:0000313" key="8">
    <source>
        <dbReference type="Proteomes" id="UP000019222"/>
    </source>
</evidence>
<dbReference type="GO" id="GO:0009450">
    <property type="term" value="P:gamma-aminobutyric acid catabolic process"/>
    <property type="evidence" value="ECO:0007669"/>
    <property type="project" value="TreeGrafter"/>
</dbReference>
<feature type="active site" evidence="3">
    <location>
        <position position="237"/>
    </location>
</feature>
<evidence type="ECO:0000256" key="2">
    <source>
        <dbReference type="ARBA" id="ARBA00023002"/>
    </source>
</evidence>
<dbReference type="Proteomes" id="UP000019222">
    <property type="component" value="Chromosome"/>
</dbReference>
<evidence type="ECO:0000256" key="3">
    <source>
        <dbReference type="PROSITE-ProRule" id="PRU10007"/>
    </source>
</evidence>
<reference evidence="7 8" key="1">
    <citation type="submission" date="2013-02" db="EMBL/GenBank/DDBJ databases">
        <title>The complete genome sequence of Corynebacterium vitaeruminis DSM 20294.</title>
        <authorList>
            <person name="Ruckert C."/>
            <person name="Albersmeier A."/>
            <person name="Kalinowski J."/>
        </authorList>
    </citation>
    <scope>NUCLEOTIDE SEQUENCE [LARGE SCALE GENOMIC DNA]</scope>
    <source>
        <strain evidence="8">ATCC 10234</strain>
    </source>
</reference>
<dbReference type="InterPro" id="IPR015590">
    <property type="entry name" value="Aldehyde_DH_dom"/>
</dbReference>
<dbReference type="STRING" id="1224164.B843_08910"/>
<dbReference type="Pfam" id="PF00171">
    <property type="entry name" value="Aldedh"/>
    <property type="match status" value="1"/>
</dbReference>
<dbReference type="InterPro" id="IPR016162">
    <property type="entry name" value="Ald_DH_N"/>
</dbReference>
<evidence type="ECO:0000313" key="7">
    <source>
        <dbReference type="EMBL" id="AHI23167.1"/>
    </source>
</evidence>
<feature type="domain" description="Aldehyde dehydrogenase" evidence="6">
    <location>
        <begin position="11"/>
        <end position="462"/>
    </location>
</feature>
<dbReference type="KEGG" id="cvt:B843_08910"/>
<evidence type="ECO:0000256" key="5">
    <source>
        <dbReference type="SAM" id="MobiDB-lite"/>
    </source>
</evidence>
<dbReference type="HOGENOM" id="CLU_005391_1_0_11"/>
<dbReference type="InterPro" id="IPR050740">
    <property type="entry name" value="Aldehyde_DH_Superfamily"/>
</dbReference>
<evidence type="ECO:0000256" key="4">
    <source>
        <dbReference type="RuleBase" id="RU003345"/>
    </source>
</evidence>
<sequence length="505" mass="54658">MAKADSRERRSHAAALTGTEMGTLPLTPAEQIAEVFDHARDIQRRWEETSFATRRDLMLRFHDLLLEEREAMLDLIQWETAKSRASAFEEVADVAINARFYARTARSALGDRRVPGAVPLLTTATVSYHPKGVIAVISPWNYPLTLTASDALAAIMAGNAIVIKPDSLTPYTALAVKVLLERAGFPRDLFQIVLGAGSTLGNPMIDASDYVMFTGSSATGAAIAERAGRNLIGVSAELGGKNPMIVRADAPIAKTAAGAVKACFSNSGQLCISIERIYVHTDIWDAFVPELVRRVEKLKVRASMDWEADMGPLIGESQFKKVSEHVDEAVSKGARILAGGKPVPEAGPFGFSPTLLTDVTEEMEVFGNETFGPVVSLYRVESDAEAIAAANATPYGLNASVWTSDLREGERVAKQIRSGMVNVNDGYAALWGSIKAPSGGVKQSGLSHRHGIEGIRKYTDIQVTATQRIMPVMAPRFMSEKAWSRLLTGFVRVQRALPGILFGEK</sequence>
<dbReference type="PANTHER" id="PTHR43353:SF6">
    <property type="entry name" value="CYTOPLASMIC ALDEHYDE DEHYDROGENASE (EUROFUNG)"/>
    <property type="match status" value="1"/>
</dbReference>
<gene>
    <name evidence="7" type="primary">gabD2</name>
    <name evidence="7" type="ORF">B843_08910</name>
</gene>
<evidence type="ECO:0000259" key="6">
    <source>
        <dbReference type="Pfam" id="PF00171"/>
    </source>
</evidence>
<dbReference type="PANTHER" id="PTHR43353">
    <property type="entry name" value="SUCCINATE-SEMIALDEHYDE DEHYDROGENASE, MITOCHONDRIAL"/>
    <property type="match status" value="1"/>
</dbReference>
<protein>
    <submittedName>
        <fullName evidence="7">Succinic semialdehyde dehydrogenase</fullName>
    </submittedName>
</protein>
<keyword evidence="8" id="KW-1185">Reference proteome</keyword>
<accession>W5Y1S8</accession>
<dbReference type="FunFam" id="3.40.309.10:FF:000009">
    <property type="entry name" value="Aldehyde dehydrogenase A"/>
    <property type="match status" value="1"/>
</dbReference>
<proteinExistence type="inferred from homology"/>
<dbReference type="SUPFAM" id="SSF53720">
    <property type="entry name" value="ALDH-like"/>
    <property type="match status" value="1"/>
</dbReference>
<dbReference type="EMBL" id="CP004353">
    <property type="protein sequence ID" value="AHI23167.1"/>
    <property type="molecule type" value="Genomic_DNA"/>
</dbReference>
<dbReference type="PATRIC" id="fig|1224164.3.peg.1798"/>
<dbReference type="PROSITE" id="PS00687">
    <property type="entry name" value="ALDEHYDE_DEHYDR_GLU"/>
    <property type="match status" value="1"/>
</dbReference>
<dbReference type="Gene3D" id="3.40.309.10">
    <property type="entry name" value="Aldehyde Dehydrogenase, Chain A, domain 2"/>
    <property type="match status" value="1"/>
</dbReference>
<feature type="region of interest" description="Disordered" evidence="5">
    <location>
        <begin position="1"/>
        <end position="23"/>
    </location>
</feature>
<dbReference type="InterPro" id="IPR016163">
    <property type="entry name" value="Ald_DH_C"/>
</dbReference>
<dbReference type="Gene3D" id="3.40.605.10">
    <property type="entry name" value="Aldehyde Dehydrogenase, Chain A, domain 1"/>
    <property type="match status" value="1"/>
</dbReference>
<dbReference type="AlphaFoldDB" id="W5Y1S8"/>
<organism evidence="7 8">
    <name type="scientific">Corynebacterium vitaeruminis DSM 20294</name>
    <dbReference type="NCBI Taxonomy" id="1224164"/>
    <lineage>
        <taxon>Bacteria</taxon>
        <taxon>Bacillati</taxon>
        <taxon>Actinomycetota</taxon>
        <taxon>Actinomycetes</taxon>
        <taxon>Mycobacteriales</taxon>
        <taxon>Corynebacteriaceae</taxon>
        <taxon>Corynebacterium</taxon>
    </lineage>
</organism>
<comment type="similarity">
    <text evidence="1 4">Belongs to the aldehyde dehydrogenase family.</text>
</comment>
<dbReference type="InterPro" id="IPR029510">
    <property type="entry name" value="Ald_DH_CS_GLU"/>
</dbReference>